<keyword evidence="2 4" id="KW-0597">Phosphoprotein</keyword>
<dbReference type="PROSITE" id="PS50110">
    <property type="entry name" value="RESPONSE_REGULATORY"/>
    <property type="match status" value="1"/>
</dbReference>
<evidence type="ECO:0000313" key="7">
    <source>
        <dbReference type="Proteomes" id="UP000823868"/>
    </source>
</evidence>
<gene>
    <name evidence="6" type="ORF">H9841_09380</name>
</gene>
<protein>
    <recommendedName>
        <fullName evidence="1">Stage 0 sporulation protein A homolog</fullName>
    </recommendedName>
</protein>
<dbReference type="InterPro" id="IPR001789">
    <property type="entry name" value="Sig_transdc_resp-reg_receiver"/>
</dbReference>
<dbReference type="SMART" id="SM00448">
    <property type="entry name" value="REC"/>
    <property type="match status" value="1"/>
</dbReference>
<comment type="caution">
    <text evidence="6">The sequence shown here is derived from an EMBL/GenBank/DDBJ whole genome shotgun (WGS) entry which is preliminary data.</text>
</comment>
<evidence type="ECO:0000256" key="3">
    <source>
        <dbReference type="ARBA" id="ARBA00024867"/>
    </source>
</evidence>
<evidence type="ECO:0000256" key="4">
    <source>
        <dbReference type="PROSITE-ProRule" id="PRU00169"/>
    </source>
</evidence>
<dbReference type="PANTHER" id="PTHR44591:SF3">
    <property type="entry name" value="RESPONSE REGULATORY DOMAIN-CONTAINING PROTEIN"/>
    <property type="match status" value="1"/>
</dbReference>
<comment type="function">
    <text evidence="3">May play the central regulatory role in sporulation. It may be an element of the effector pathway responsible for the activation of sporulation genes in response to nutritional stress. Spo0A may act in concert with spo0H (a sigma factor) to control the expression of some genes that are critical to the sporulation process.</text>
</comment>
<reference evidence="6" key="1">
    <citation type="journal article" date="2021" name="PeerJ">
        <title>Extensive microbial diversity within the chicken gut microbiome revealed by metagenomics and culture.</title>
        <authorList>
            <person name="Gilroy R."/>
            <person name="Ravi A."/>
            <person name="Getino M."/>
            <person name="Pursley I."/>
            <person name="Horton D.L."/>
            <person name="Alikhan N.F."/>
            <person name="Baker D."/>
            <person name="Gharbi K."/>
            <person name="Hall N."/>
            <person name="Watson M."/>
            <person name="Adriaenssens E.M."/>
            <person name="Foster-Nyarko E."/>
            <person name="Jarju S."/>
            <person name="Secka A."/>
            <person name="Antonio M."/>
            <person name="Oren A."/>
            <person name="Chaudhuri R.R."/>
            <person name="La Ragione R."/>
            <person name="Hildebrand F."/>
            <person name="Pallen M.J."/>
        </authorList>
    </citation>
    <scope>NUCLEOTIDE SEQUENCE</scope>
    <source>
        <strain evidence="6">ChiBcec16_6824</strain>
    </source>
</reference>
<dbReference type="Proteomes" id="UP000823868">
    <property type="component" value="Unassembled WGS sequence"/>
</dbReference>
<dbReference type="Pfam" id="PF00072">
    <property type="entry name" value="Response_reg"/>
    <property type="match status" value="1"/>
</dbReference>
<feature type="modified residue" description="4-aspartylphosphate" evidence="4">
    <location>
        <position position="60"/>
    </location>
</feature>
<accession>A0A9D2BZ93</accession>
<dbReference type="GO" id="GO:0000160">
    <property type="term" value="P:phosphorelay signal transduction system"/>
    <property type="evidence" value="ECO:0007669"/>
    <property type="project" value="InterPro"/>
</dbReference>
<evidence type="ECO:0000256" key="1">
    <source>
        <dbReference type="ARBA" id="ARBA00018672"/>
    </source>
</evidence>
<dbReference type="EMBL" id="DXDX01000171">
    <property type="protein sequence ID" value="HIY22097.1"/>
    <property type="molecule type" value="Genomic_DNA"/>
</dbReference>
<evidence type="ECO:0000256" key="2">
    <source>
        <dbReference type="ARBA" id="ARBA00022553"/>
    </source>
</evidence>
<evidence type="ECO:0000313" key="6">
    <source>
        <dbReference type="EMBL" id="HIY22097.1"/>
    </source>
</evidence>
<dbReference type="InterPro" id="IPR007492">
    <property type="entry name" value="LytTR_DNA-bd_dom"/>
</dbReference>
<name>A0A9D2BZ93_9FIRM</name>
<dbReference type="InterPro" id="IPR011006">
    <property type="entry name" value="CheY-like_superfamily"/>
</dbReference>
<sequence length="246" mass="28072">MLRIAVCDDNSQDIKTISALLHAYFQVRPDLLGQVTVFAQGEALLTLPTEELNFDLYLLDVLMPGINGIQLGHRLRERVKGVEIIYLSTSDDYAVDSYEVRAFFYLRKPVEEEKLFEVLDRAVEKLKQRQDSSIIVHTAQGPRRVMLEHIRYVERVGRIMRYHCTDGMVDSQTIRASFKEMAAPLLADHRFCLCGASFVLNFQHVTGVSNHTALLDDGNEVILPRAAAAAFKHAWGKYWLEETSTW</sequence>
<proteinExistence type="predicted"/>
<dbReference type="SUPFAM" id="SSF52172">
    <property type="entry name" value="CheY-like"/>
    <property type="match status" value="1"/>
</dbReference>
<dbReference type="SMART" id="SM00850">
    <property type="entry name" value="LytTR"/>
    <property type="match status" value="1"/>
</dbReference>
<dbReference type="AlphaFoldDB" id="A0A9D2BZ93"/>
<dbReference type="InterPro" id="IPR050595">
    <property type="entry name" value="Bact_response_regulator"/>
</dbReference>
<dbReference type="GO" id="GO:0003677">
    <property type="term" value="F:DNA binding"/>
    <property type="evidence" value="ECO:0007669"/>
    <property type="project" value="UniProtKB-KW"/>
</dbReference>
<dbReference type="PANTHER" id="PTHR44591">
    <property type="entry name" value="STRESS RESPONSE REGULATOR PROTEIN 1"/>
    <property type="match status" value="1"/>
</dbReference>
<feature type="domain" description="Response regulatory" evidence="5">
    <location>
        <begin position="3"/>
        <end position="123"/>
    </location>
</feature>
<organism evidence="6 7">
    <name type="scientific">Candidatus Flavonifractor merdigallinarum</name>
    <dbReference type="NCBI Taxonomy" id="2838589"/>
    <lineage>
        <taxon>Bacteria</taxon>
        <taxon>Bacillati</taxon>
        <taxon>Bacillota</taxon>
        <taxon>Clostridia</taxon>
        <taxon>Eubacteriales</taxon>
        <taxon>Oscillospiraceae</taxon>
        <taxon>Flavonifractor</taxon>
    </lineage>
</organism>
<dbReference type="Gene3D" id="2.40.50.1020">
    <property type="entry name" value="LytTr DNA-binding domain"/>
    <property type="match status" value="1"/>
</dbReference>
<dbReference type="Gene3D" id="3.40.50.2300">
    <property type="match status" value="1"/>
</dbReference>
<reference evidence="6" key="2">
    <citation type="submission" date="2021-04" db="EMBL/GenBank/DDBJ databases">
        <authorList>
            <person name="Gilroy R."/>
        </authorList>
    </citation>
    <scope>NUCLEOTIDE SEQUENCE</scope>
    <source>
        <strain evidence="6">ChiBcec16_6824</strain>
    </source>
</reference>
<keyword evidence="6" id="KW-0238">DNA-binding</keyword>
<evidence type="ECO:0000259" key="5">
    <source>
        <dbReference type="PROSITE" id="PS50110"/>
    </source>
</evidence>